<feature type="chain" id="PRO_5019136190" description="Secreted protein" evidence="1">
    <location>
        <begin position="21"/>
        <end position="96"/>
    </location>
</feature>
<name>A0A448WJC3_9PLAT</name>
<keyword evidence="3" id="KW-1185">Reference proteome</keyword>
<reference evidence="2" key="1">
    <citation type="submission" date="2018-11" db="EMBL/GenBank/DDBJ databases">
        <authorList>
            <consortium name="Pathogen Informatics"/>
        </authorList>
    </citation>
    <scope>NUCLEOTIDE SEQUENCE</scope>
</reference>
<organism evidence="2 3">
    <name type="scientific">Protopolystoma xenopodis</name>
    <dbReference type="NCBI Taxonomy" id="117903"/>
    <lineage>
        <taxon>Eukaryota</taxon>
        <taxon>Metazoa</taxon>
        <taxon>Spiralia</taxon>
        <taxon>Lophotrochozoa</taxon>
        <taxon>Platyhelminthes</taxon>
        <taxon>Monogenea</taxon>
        <taxon>Polyopisthocotylea</taxon>
        <taxon>Polystomatidea</taxon>
        <taxon>Polystomatidae</taxon>
        <taxon>Protopolystoma</taxon>
    </lineage>
</organism>
<proteinExistence type="predicted"/>
<keyword evidence="1" id="KW-0732">Signal</keyword>
<dbReference type="Proteomes" id="UP000784294">
    <property type="component" value="Unassembled WGS sequence"/>
</dbReference>
<evidence type="ECO:0008006" key="4">
    <source>
        <dbReference type="Google" id="ProtNLM"/>
    </source>
</evidence>
<comment type="caution">
    <text evidence="2">The sequence shown here is derived from an EMBL/GenBank/DDBJ whole genome shotgun (WGS) entry which is preliminary data.</text>
</comment>
<dbReference type="EMBL" id="CAAALY010016889">
    <property type="protein sequence ID" value="VEL13153.1"/>
    <property type="molecule type" value="Genomic_DNA"/>
</dbReference>
<evidence type="ECO:0000256" key="1">
    <source>
        <dbReference type="SAM" id="SignalP"/>
    </source>
</evidence>
<evidence type="ECO:0000313" key="3">
    <source>
        <dbReference type="Proteomes" id="UP000784294"/>
    </source>
</evidence>
<accession>A0A448WJC3</accession>
<protein>
    <recommendedName>
        <fullName evidence="4">Secreted protein</fullName>
    </recommendedName>
</protein>
<evidence type="ECO:0000313" key="2">
    <source>
        <dbReference type="EMBL" id="VEL13153.1"/>
    </source>
</evidence>
<gene>
    <name evidence="2" type="ORF">PXEA_LOCUS6593</name>
</gene>
<dbReference type="AlphaFoldDB" id="A0A448WJC3"/>
<sequence>MVSTSLRLIVFLAITDRFRAITVWVKRQYHNSCDTYTPLASCEAAPIVSSPPTPSLWFTVRILLLRPMKRSLMCEALKVGLTFTASCGDLLKEGGV</sequence>
<feature type="signal peptide" evidence="1">
    <location>
        <begin position="1"/>
        <end position="20"/>
    </location>
</feature>